<dbReference type="EMBL" id="MOXD01000002">
    <property type="protein sequence ID" value="OMQ25460.1"/>
    <property type="molecule type" value="Genomic_DNA"/>
</dbReference>
<dbReference type="Gene3D" id="2.30.110.50">
    <property type="match status" value="1"/>
</dbReference>
<dbReference type="InterPro" id="IPR017847">
    <property type="entry name" value="T6SS_RhsGE_Vgr_subset"/>
</dbReference>
<dbReference type="Gene3D" id="3.55.50.10">
    <property type="entry name" value="Baseplate protein-like domains"/>
    <property type="match status" value="1"/>
</dbReference>
<proteinExistence type="inferred from homology"/>
<dbReference type="SUPFAM" id="SSF69349">
    <property type="entry name" value="Phage fibre proteins"/>
    <property type="match status" value="1"/>
</dbReference>
<comment type="subcellular location">
    <subcellularLocation>
        <location evidence="1">Secreted</location>
    </subcellularLocation>
</comment>
<evidence type="ECO:0000256" key="1">
    <source>
        <dbReference type="ARBA" id="ARBA00004613"/>
    </source>
</evidence>
<name>A0A1S8CMK1_9GAMM</name>
<dbReference type="AlphaFoldDB" id="A0A1S8CMK1"/>
<evidence type="ECO:0000313" key="6">
    <source>
        <dbReference type="EMBL" id="OMQ25460.1"/>
    </source>
</evidence>
<keyword evidence="7" id="KW-1185">Reference proteome</keyword>
<dbReference type="InterPro" id="IPR006533">
    <property type="entry name" value="T6SS_Vgr_RhsGE"/>
</dbReference>
<dbReference type="NCBIfam" id="TIGR01646">
    <property type="entry name" value="vgr_GE"/>
    <property type="match status" value="1"/>
</dbReference>
<dbReference type="InterPro" id="IPR037026">
    <property type="entry name" value="Vgr_OB-fold_dom_sf"/>
</dbReference>
<dbReference type="NCBIfam" id="TIGR03361">
    <property type="entry name" value="VI_Rhs_Vgr"/>
    <property type="match status" value="1"/>
</dbReference>
<dbReference type="PANTHER" id="PTHR32305">
    <property type="match status" value="1"/>
</dbReference>
<dbReference type="RefSeq" id="WP_076940629.1">
    <property type="nucleotide sequence ID" value="NZ_MOXD01000002.1"/>
</dbReference>
<gene>
    <name evidence="6" type="ORF">BMI79_03835</name>
</gene>
<sequence>MITPNPNRYFVAQQITDLSEPLLFRTLTGEERLSEIYEFDVELLCPNNTLDLKSLLGKSFTITINDLPGNPRYLNGNITGISLSGREESGEKYYLYRATLRPTLWYLTQNQDCRIFQSKSVPEILISILGEYKVKVENRLSYDYRSWDYSVQYQESDYDFICRLMEHEGIYFYFTHQADGHTMILADAPQGHNVLAGYDNIVYRLTEGGLTQNDATIYQWNVSDIITPSLYSMDDYDFRKPRANLLENRRNPLSYAKEKAEIFDWPGCYTDQSHAQFYTRVRQQEFEANHEHMTGRASSLGLAPGYRFMLDNAPRLEDAREYLTIAARYFFQENSYVSNDDDDAEHYIDFEVLPASTPWRPKRKTAWPKTHGPQTAEVVGPAGESIWTDNYGRVKLKFRWDRYSKGDETSSCWVRVSSNWAGWQYGGVQVPRIGEEVVVDFINGDPDRPMITGRVYNEDNMPPWELPANATKMGIMSRTTEGSISNANSIFLDDTPGAELVDIHAERDMKISVENNLDMLVEGDNTSTIQGFSDALIEGDATSMIRGASAASVVGDAVETFSSNLTTTVAQTLTTIAPIMMIQPTTNRVSITPDDLEATKLKVFAAGLRVQAVGADIRVRGMHIDSTQFEAQVIPTYLGVTKAKILADDTVLKIFKAQINIGKLELNAKDLVLYL</sequence>
<dbReference type="GO" id="GO:0005576">
    <property type="term" value="C:extracellular region"/>
    <property type="evidence" value="ECO:0007669"/>
    <property type="project" value="UniProtKB-SubCell"/>
</dbReference>
<dbReference type="InterPro" id="IPR006531">
    <property type="entry name" value="Gp5/Vgr_OB"/>
</dbReference>
<dbReference type="Gene3D" id="4.10.220.110">
    <property type="match status" value="1"/>
</dbReference>
<dbReference type="OrthoDB" id="6710627at2"/>
<dbReference type="Pfam" id="PF22178">
    <property type="entry name" value="Gp5_trimer_C"/>
    <property type="match status" value="1"/>
</dbReference>
<feature type="domain" description="Gp5/Type VI secretion system Vgr C-terminal trimerisation" evidence="5">
    <location>
        <begin position="473"/>
        <end position="573"/>
    </location>
</feature>
<dbReference type="SUPFAM" id="SSF69279">
    <property type="entry name" value="Phage tail proteins"/>
    <property type="match status" value="2"/>
</dbReference>
<comment type="similarity">
    <text evidence="2">Belongs to the VgrG protein family.</text>
</comment>
<dbReference type="InterPro" id="IPR050708">
    <property type="entry name" value="T6SS_VgrG/RHS"/>
</dbReference>
<evidence type="ECO:0000256" key="2">
    <source>
        <dbReference type="ARBA" id="ARBA00005558"/>
    </source>
</evidence>
<protein>
    <submittedName>
        <fullName evidence="6">Uncharacterized protein</fullName>
    </submittedName>
</protein>
<dbReference type="STRING" id="2034155.BMI79_03835"/>
<dbReference type="Pfam" id="PF05954">
    <property type="entry name" value="Phage_GPD"/>
    <property type="match status" value="1"/>
</dbReference>
<evidence type="ECO:0000259" key="5">
    <source>
        <dbReference type="Pfam" id="PF22178"/>
    </source>
</evidence>
<feature type="domain" description="Gp5/Type VI secretion system Vgr protein OB-fold" evidence="4">
    <location>
        <begin position="389"/>
        <end position="456"/>
    </location>
</feature>
<dbReference type="PANTHER" id="PTHR32305:SF15">
    <property type="entry name" value="PROTEIN RHSA-RELATED"/>
    <property type="match status" value="1"/>
</dbReference>
<organism evidence="6 7">
    <name type="scientific">Serratia oryzae</name>
    <dbReference type="NCBI Taxonomy" id="2034155"/>
    <lineage>
        <taxon>Bacteria</taxon>
        <taxon>Pseudomonadati</taxon>
        <taxon>Pseudomonadota</taxon>
        <taxon>Gammaproteobacteria</taxon>
        <taxon>Enterobacterales</taxon>
        <taxon>Yersiniaceae</taxon>
        <taxon>Serratia</taxon>
    </lineage>
</organism>
<dbReference type="SUPFAM" id="SSF69255">
    <property type="entry name" value="gp5 N-terminal domain-like"/>
    <property type="match status" value="1"/>
</dbReference>
<comment type="caution">
    <text evidence="6">The sequence shown here is derived from an EMBL/GenBank/DDBJ whole genome shotgun (WGS) entry which is preliminary data.</text>
</comment>
<evidence type="ECO:0000259" key="4">
    <source>
        <dbReference type="Pfam" id="PF04717"/>
    </source>
</evidence>
<evidence type="ECO:0000313" key="7">
    <source>
        <dbReference type="Proteomes" id="UP000216021"/>
    </source>
</evidence>
<evidence type="ECO:0000256" key="3">
    <source>
        <dbReference type="ARBA" id="ARBA00022525"/>
    </source>
</evidence>
<reference evidence="6 7" key="1">
    <citation type="submission" date="2016-11" db="EMBL/GenBank/DDBJ databases">
        <title>Rahnella oryzae sp. nov., isolated from rice root.</title>
        <authorList>
            <person name="Zhang X.-X."/>
            <person name="Zhang J."/>
        </authorList>
    </citation>
    <scope>NUCLEOTIDE SEQUENCE [LARGE SCALE GENOMIC DNA]</scope>
    <source>
        <strain evidence="6 7">J11-6</strain>
    </source>
</reference>
<dbReference type="Proteomes" id="UP000216021">
    <property type="component" value="Unassembled WGS sequence"/>
</dbReference>
<accession>A0A1S8CMK1</accession>
<dbReference type="InterPro" id="IPR054030">
    <property type="entry name" value="Gp5_Vgr_C"/>
</dbReference>
<dbReference type="Gene3D" id="2.40.50.230">
    <property type="entry name" value="Gp5 N-terminal domain"/>
    <property type="match status" value="1"/>
</dbReference>
<dbReference type="Pfam" id="PF04717">
    <property type="entry name" value="Phage_base_V"/>
    <property type="match status" value="1"/>
</dbReference>
<keyword evidence="3" id="KW-0964">Secreted</keyword>